<reference evidence="3 4" key="1">
    <citation type="journal article" date="2019" name="Int. J. Syst. Evol. Microbiol.">
        <title>The Global Catalogue of Microorganisms (GCM) 10K type strain sequencing project: providing services to taxonomists for standard genome sequencing and annotation.</title>
        <authorList>
            <consortium name="The Broad Institute Genomics Platform"/>
            <consortium name="The Broad Institute Genome Sequencing Center for Infectious Disease"/>
            <person name="Wu L."/>
            <person name="Ma J."/>
        </authorList>
    </citation>
    <scope>NUCLEOTIDE SEQUENCE [LARGE SCALE GENOMIC DNA]</scope>
    <source>
        <strain evidence="3 4">PSRA2</strain>
    </source>
</reference>
<dbReference type="PANTHER" id="PTHR43685">
    <property type="entry name" value="GLYCOSYLTRANSFERASE"/>
    <property type="match status" value="1"/>
</dbReference>
<keyword evidence="3" id="KW-0808">Transferase</keyword>
<proteinExistence type="predicted"/>
<accession>A0ABD5U9C5</accession>
<dbReference type="RefSeq" id="WP_304447507.1">
    <property type="nucleotide sequence ID" value="NZ_JARRAH010000001.1"/>
</dbReference>
<dbReference type="InterPro" id="IPR001173">
    <property type="entry name" value="Glyco_trans_2-like"/>
</dbReference>
<feature type="domain" description="Glycosyltransferase 2-like" evidence="2">
    <location>
        <begin position="4"/>
        <end position="172"/>
    </location>
</feature>
<organism evidence="3 4">
    <name type="scientific">Halomarina ordinaria</name>
    <dbReference type="NCBI Taxonomy" id="3033939"/>
    <lineage>
        <taxon>Archaea</taxon>
        <taxon>Methanobacteriati</taxon>
        <taxon>Methanobacteriota</taxon>
        <taxon>Stenosarchaea group</taxon>
        <taxon>Halobacteria</taxon>
        <taxon>Halobacteriales</taxon>
        <taxon>Natronomonadaceae</taxon>
        <taxon>Halomarina</taxon>
    </lineage>
</organism>
<dbReference type="AlphaFoldDB" id="A0ABD5U9C5"/>
<dbReference type="GO" id="GO:0016757">
    <property type="term" value="F:glycosyltransferase activity"/>
    <property type="evidence" value="ECO:0007669"/>
    <property type="project" value="UniProtKB-KW"/>
</dbReference>
<keyword evidence="1" id="KW-0812">Transmembrane</keyword>
<feature type="transmembrane region" description="Helical" evidence="1">
    <location>
        <begin position="282"/>
        <end position="304"/>
    </location>
</feature>
<comment type="caution">
    <text evidence="3">The sequence shown here is derived from an EMBL/GenBank/DDBJ whole genome shotgun (WGS) entry which is preliminary data.</text>
</comment>
<dbReference type="Gene3D" id="3.90.550.10">
    <property type="entry name" value="Spore Coat Polysaccharide Biosynthesis Protein SpsA, Chain A"/>
    <property type="match status" value="1"/>
</dbReference>
<keyword evidence="1" id="KW-0472">Membrane</keyword>
<dbReference type="InterPro" id="IPR029044">
    <property type="entry name" value="Nucleotide-diphossugar_trans"/>
</dbReference>
<dbReference type="InterPro" id="IPR053553">
    <property type="entry name" value="GDP_glucuronosyltransferase"/>
</dbReference>
<sequence>MRVSVVVCTHTTDRYPDLREAVESVLAGTYRDREVVVVSDGSEAVAALAREDYADHDDVTVHLQSENRGLLAARNTGASVASGDVVAFLDDDALADERWLEELVAAYDADEDVRAAGGKMVPEWVAGKPTFLPAEFYWLVGVTHRGFADGPGEVRNTFGSNISFRAEVFEALGGFDTNIGGRKGDRHLQGGETELCARLRDEYGAGVYYTPDALVAHKIFDYRTDPAWLVRRAFWQGYSKRGMEVFVPASTGEEGAFLGDLLTDFVPSRLWDLLTGPSRTKALQLVTLVVLTAAVGFGYLYGYAKWR</sequence>
<gene>
    <name evidence="3" type="primary">aglG</name>
    <name evidence="3" type="ORF">ACFQHK_04735</name>
</gene>
<dbReference type="Proteomes" id="UP001596406">
    <property type="component" value="Unassembled WGS sequence"/>
</dbReference>
<keyword evidence="3" id="KW-0328">Glycosyltransferase</keyword>
<evidence type="ECO:0000256" key="1">
    <source>
        <dbReference type="SAM" id="Phobius"/>
    </source>
</evidence>
<evidence type="ECO:0000313" key="3">
    <source>
        <dbReference type="EMBL" id="MFC6835812.1"/>
    </source>
</evidence>
<dbReference type="SUPFAM" id="SSF53448">
    <property type="entry name" value="Nucleotide-diphospho-sugar transferases"/>
    <property type="match status" value="1"/>
</dbReference>
<dbReference type="InterPro" id="IPR050834">
    <property type="entry name" value="Glycosyltransf_2"/>
</dbReference>
<name>A0ABD5U9C5_9EURY</name>
<keyword evidence="1" id="KW-1133">Transmembrane helix</keyword>
<dbReference type="PANTHER" id="PTHR43685:SF2">
    <property type="entry name" value="GLYCOSYLTRANSFERASE 2-LIKE DOMAIN-CONTAINING PROTEIN"/>
    <property type="match status" value="1"/>
</dbReference>
<dbReference type="Pfam" id="PF00535">
    <property type="entry name" value="Glycos_transf_2"/>
    <property type="match status" value="1"/>
</dbReference>
<dbReference type="EC" id="2.4.1.356" evidence="3"/>
<protein>
    <submittedName>
        <fullName evidence="3">Glucosyl-dolichyl phosphate glucuronosyltransferase</fullName>
        <ecNumber evidence="3">2.4.1.356</ecNumber>
    </submittedName>
</protein>
<keyword evidence="4" id="KW-1185">Reference proteome</keyword>
<dbReference type="NCBIfam" id="NF041394">
    <property type="entry name" value="GtaseAglG_Halo"/>
    <property type="match status" value="1"/>
</dbReference>
<evidence type="ECO:0000259" key="2">
    <source>
        <dbReference type="Pfam" id="PF00535"/>
    </source>
</evidence>
<dbReference type="CDD" id="cd00761">
    <property type="entry name" value="Glyco_tranf_GTA_type"/>
    <property type="match status" value="1"/>
</dbReference>
<dbReference type="EMBL" id="JBHSXM010000001">
    <property type="protein sequence ID" value="MFC6835812.1"/>
    <property type="molecule type" value="Genomic_DNA"/>
</dbReference>
<evidence type="ECO:0000313" key="4">
    <source>
        <dbReference type="Proteomes" id="UP001596406"/>
    </source>
</evidence>